<dbReference type="Proteomes" id="UP001500928">
    <property type="component" value="Unassembled WGS sequence"/>
</dbReference>
<sequence length="758" mass="77941">MLAVIGRLLAVVLLAVIGVYAVLVERPPDPVPASAPPAEFSAERAGTVVDALAREPRPVGSLASDVARDALVSRLQSLGLPAQVEPGAALEAGDGRTWGARVENVVATLPGSAPSGSVVLMAHYDSVAAGPGAADDVSGVATVLETVRALRSGPPLRNDVTVVLTDGEEAGLLGARAWVRDRLPRDRPTVVLNWEARGVEGPSLLFQTSPGNAGLVDAWARSVPYPRGDSSLVEVYRFLPNDTDLTPVLDAGRPGMNAAFIGDPYQYHSPGDVPANLSRESLQNHGGNALALTRALGDRDLAPLDPIASRQPPTGDRTYFSALGHLVTYDSSWAWPLAGLAIVLVLALVVVARVRRKATVGGVLGGALVYLLSLAVAVAAGVGLWQGLVWTRPSYADTGPFLGQPLLYEVAAGVLAFLVTTLVVSLLRRRPGGIAFATGALLVLALLTAGLAVVAPGSVFLLGWPVVGLALGLLLVVLAGERLWLATPLFVLGAVPAVALLVPFAVASFGVAGISDGLAVAVFVLLGVPIGAGLSGFPRPGAVRGYALPILALVWVLILAGGGLLLDRPDDRTPQGSQLALVADADRGGAARWITTDTAPADWTRGYADGPPVTDPEWPGEQPVRSGPGPVLPVPGPAATVLERTPDRVRLLLASPRGATTMTLAGDLPVPAGTITYPGLAALALPPSPGPLRLRLDAVPREGVVVDLVATGPLALRVGDQTLGLAGVPGFSPRPPELRQARGNQSDLVVVSRQVAVP</sequence>
<organism evidence="4 5">
    <name type="scientific">Actinomycetospora chlora</name>
    <dbReference type="NCBI Taxonomy" id="663608"/>
    <lineage>
        <taxon>Bacteria</taxon>
        <taxon>Bacillati</taxon>
        <taxon>Actinomycetota</taxon>
        <taxon>Actinomycetes</taxon>
        <taxon>Pseudonocardiales</taxon>
        <taxon>Pseudonocardiaceae</taxon>
        <taxon>Actinomycetospora</taxon>
    </lineage>
</organism>
<feature type="transmembrane region" description="Helical" evidence="2">
    <location>
        <begin position="546"/>
        <end position="566"/>
    </location>
</feature>
<gene>
    <name evidence="4" type="ORF">GCM10023200_16550</name>
</gene>
<evidence type="ECO:0000256" key="1">
    <source>
        <dbReference type="SAM" id="MobiDB-lite"/>
    </source>
</evidence>
<accession>A0ABP9AP54</accession>
<evidence type="ECO:0000256" key="2">
    <source>
        <dbReference type="SAM" id="Phobius"/>
    </source>
</evidence>
<feature type="transmembrane region" description="Helical" evidence="2">
    <location>
        <begin position="333"/>
        <end position="351"/>
    </location>
</feature>
<dbReference type="EMBL" id="BAABHO010000010">
    <property type="protein sequence ID" value="GAA4783738.1"/>
    <property type="molecule type" value="Genomic_DNA"/>
</dbReference>
<name>A0ABP9AP54_9PSEU</name>
<evidence type="ECO:0000313" key="4">
    <source>
        <dbReference type="EMBL" id="GAA4783738.1"/>
    </source>
</evidence>
<feature type="transmembrane region" description="Helical" evidence="2">
    <location>
        <begin position="434"/>
        <end position="455"/>
    </location>
</feature>
<feature type="transmembrane region" description="Helical" evidence="2">
    <location>
        <begin position="363"/>
        <end position="386"/>
    </location>
</feature>
<reference evidence="5" key="1">
    <citation type="journal article" date="2019" name="Int. J. Syst. Evol. Microbiol.">
        <title>The Global Catalogue of Microorganisms (GCM) 10K type strain sequencing project: providing services to taxonomists for standard genome sequencing and annotation.</title>
        <authorList>
            <consortium name="The Broad Institute Genomics Platform"/>
            <consortium name="The Broad Institute Genome Sequencing Center for Infectious Disease"/>
            <person name="Wu L."/>
            <person name="Ma J."/>
        </authorList>
    </citation>
    <scope>NUCLEOTIDE SEQUENCE [LARGE SCALE GENOMIC DNA]</scope>
    <source>
        <strain evidence="5">JCM 17979</strain>
    </source>
</reference>
<dbReference type="InterPro" id="IPR007484">
    <property type="entry name" value="Peptidase_M28"/>
</dbReference>
<feature type="transmembrane region" description="Helical" evidence="2">
    <location>
        <begin position="517"/>
        <end position="534"/>
    </location>
</feature>
<feature type="domain" description="Peptidase M28" evidence="3">
    <location>
        <begin position="104"/>
        <end position="292"/>
    </location>
</feature>
<feature type="region of interest" description="Disordered" evidence="1">
    <location>
        <begin position="601"/>
        <end position="639"/>
    </location>
</feature>
<evidence type="ECO:0000259" key="3">
    <source>
        <dbReference type="Pfam" id="PF04389"/>
    </source>
</evidence>
<dbReference type="InterPro" id="IPR045175">
    <property type="entry name" value="M28_fam"/>
</dbReference>
<proteinExistence type="predicted"/>
<dbReference type="Pfam" id="PF04389">
    <property type="entry name" value="Peptidase_M28"/>
    <property type="match status" value="1"/>
</dbReference>
<keyword evidence="2" id="KW-0472">Membrane</keyword>
<dbReference type="PANTHER" id="PTHR12147">
    <property type="entry name" value="METALLOPEPTIDASE M28 FAMILY MEMBER"/>
    <property type="match status" value="1"/>
</dbReference>
<evidence type="ECO:0000313" key="5">
    <source>
        <dbReference type="Proteomes" id="UP001500928"/>
    </source>
</evidence>
<feature type="transmembrane region" description="Helical" evidence="2">
    <location>
        <begin position="489"/>
        <end position="511"/>
    </location>
</feature>
<protein>
    <submittedName>
        <fullName evidence="4">M20/M25/M40 family metallo-hydrolase</fullName>
    </submittedName>
</protein>
<dbReference type="PANTHER" id="PTHR12147:SF26">
    <property type="entry name" value="PEPTIDASE M28 DOMAIN-CONTAINING PROTEIN"/>
    <property type="match status" value="1"/>
</dbReference>
<feature type="transmembrane region" description="Helical" evidence="2">
    <location>
        <begin position="461"/>
        <end position="480"/>
    </location>
</feature>
<dbReference type="SUPFAM" id="SSF53187">
    <property type="entry name" value="Zn-dependent exopeptidases"/>
    <property type="match status" value="1"/>
</dbReference>
<comment type="caution">
    <text evidence="4">The sequence shown here is derived from an EMBL/GenBank/DDBJ whole genome shotgun (WGS) entry which is preliminary data.</text>
</comment>
<feature type="transmembrane region" description="Helical" evidence="2">
    <location>
        <begin position="406"/>
        <end position="427"/>
    </location>
</feature>
<keyword evidence="2" id="KW-1133">Transmembrane helix</keyword>
<keyword evidence="5" id="KW-1185">Reference proteome</keyword>
<keyword evidence="2" id="KW-0812">Transmembrane</keyword>
<dbReference type="Gene3D" id="3.40.630.10">
    <property type="entry name" value="Zn peptidases"/>
    <property type="match status" value="1"/>
</dbReference>